<protein>
    <recommendedName>
        <fullName evidence="3">N-acetyltransferase</fullName>
    </recommendedName>
</protein>
<organism evidence="1 2">
    <name type="scientific">Subtercola vilae</name>
    <dbReference type="NCBI Taxonomy" id="2056433"/>
    <lineage>
        <taxon>Bacteria</taxon>
        <taxon>Bacillati</taxon>
        <taxon>Actinomycetota</taxon>
        <taxon>Actinomycetes</taxon>
        <taxon>Micrococcales</taxon>
        <taxon>Microbacteriaceae</taxon>
        <taxon>Subtercola</taxon>
    </lineage>
</organism>
<evidence type="ECO:0000313" key="1">
    <source>
        <dbReference type="EMBL" id="TIH38983.1"/>
    </source>
</evidence>
<accession>A0A4T2C3Q2</accession>
<gene>
    <name evidence="1" type="ORF">D4765_05280</name>
</gene>
<dbReference type="InterPro" id="IPR016181">
    <property type="entry name" value="Acyl_CoA_acyltransferase"/>
</dbReference>
<dbReference type="SUPFAM" id="SSF55729">
    <property type="entry name" value="Acyl-CoA N-acyltransferases (Nat)"/>
    <property type="match status" value="1"/>
</dbReference>
<comment type="caution">
    <text evidence="1">The sequence shown here is derived from an EMBL/GenBank/DDBJ whole genome shotgun (WGS) entry which is preliminary data.</text>
</comment>
<dbReference type="AlphaFoldDB" id="A0A4T2C3Q2"/>
<dbReference type="Proteomes" id="UP000306192">
    <property type="component" value="Unassembled WGS sequence"/>
</dbReference>
<keyword evidence="2" id="KW-1185">Reference proteome</keyword>
<evidence type="ECO:0000313" key="2">
    <source>
        <dbReference type="Proteomes" id="UP000306192"/>
    </source>
</evidence>
<proteinExistence type="predicted"/>
<dbReference type="EMBL" id="QYRT01000007">
    <property type="protein sequence ID" value="TIH38983.1"/>
    <property type="molecule type" value="Genomic_DNA"/>
</dbReference>
<sequence length="115" mass="13006">MPENLQLTEDVVEFEYRASVLLGSVKVFAASESGEKAALKGVIRYARRPHHRIRLICVEVVEQFRREGVGTLLFESLLSQSPLTRTVEVFVDSDSIRGFMNSLVSRHPAIVFQMI</sequence>
<reference evidence="1 2" key="1">
    <citation type="journal article" date="2019" name="Microorganisms">
        <title>Systematic Affiliation and Genome Analysis of Subtercola vilae DB165(T) with Particular Emphasis on Cold Adaptation of an Isolate from a High-Altitude Cold Volcano Lake.</title>
        <authorList>
            <person name="Villalobos A.S."/>
            <person name="Wiese J."/>
            <person name="Imhoff J.F."/>
            <person name="Dorador C."/>
            <person name="Keller A."/>
            <person name="Hentschel U."/>
        </authorList>
    </citation>
    <scope>NUCLEOTIDE SEQUENCE [LARGE SCALE GENOMIC DNA]</scope>
    <source>
        <strain evidence="1 2">DB165</strain>
    </source>
</reference>
<dbReference type="RefSeq" id="WP_136641210.1">
    <property type="nucleotide sequence ID" value="NZ_QYRT01000007.1"/>
</dbReference>
<name>A0A4T2C3Q2_9MICO</name>
<evidence type="ECO:0008006" key="3">
    <source>
        <dbReference type="Google" id="ProtNLM"/>
    </source>
</evidence>